<evidence type="ECO:0000313" key="2">
    <source>
        <dbReference type="Proteomes" id="UP000584405"/>
    </source>
</evidence>
<comment type="caution">
    <text evidence="1">The sequence shown here is derived from an EMBL/GenBank/DDBJ whole genome shotgun (WGS) entry which is preliminary data.</text>
</comment>
<protein>
    <submittedName>
        <fullName evidence="1">Uncharacterized protein</fullName>
    </submittedName>
</protein>
<name>A0AAW3RJZ2_9GAMM</name>
<proteinExistence type="predicted"/>
<evidence type="ECO:0000313" key="1">
    <source>
        <dbReference type="EMBL" id="MBA0157673.1"/>
    </source>
</evidence>
<dbReference type="Proteomes" id="UP000584405">
    <property type="component" value="Unassembled WGS sequence"/>
</dbReference>
<reference evidence="1 2" key="1">
    <citation type="submission" date="2020-07" db="EMBL/GenBank/DDBJ databases">
        <title>Updated taxonomy of Pectobacterium genus in the CIRM-CFBP bacterial collection: when new species reveal old endemic population.</title>
        <authorList>
            <person name="Pedron J."/>
            <person name="Barny M.A."/>
            <person name="Portier P."/>
        </authorList>
    </citation>
    <scope>NUCLEOTIDE SEQUENCE [LARGE SCALE GENOMIC DNA]</scope>
    <source>
        <strain evidence="1 2">CFBP5669</strain>
    </source>
</reference>
<sequence length="97" mass="11273">MNENFSKILESSLDIQLSELLKLSIKNDSPENKEIIAKIIEKIYLDNILLSERFSLKTFSDFLLKKITETLIKEANGSEDILRLKIEKSNIFTKRNI</sequence>
<dbReference type="EMBL" id="JACDRT010000001">
    <property type="protein sequence ID" value="MBA0157673.1"/>
    <property type="molecule type" value="Genomic_DNA"/>
</dbReference>
<dbReference type="RefSeq" id="WP_105879565.1">
    <property type="nucleotide sequence ID" value="NZ_CAKLIO010000013.1"/>
</dbReference>
<organism evidence="1 2">
    <name type="scientific">Pectobacterium versatile</name>
    <dbReference type="NCBI Taxonomy" id="2488639"/>
    <lineage>
        <taxon>Bacteria</taxon>
        <taxon>Pseudomonadati</taxon>
        <taxon>Pseudomonadota</taxon>
        <taxon>Gammaproteobacteria</taxon>
        <taxon>Enterobacterales</taxon>
        <taxon>Pectobacteriaceae</taxon>
        <taxon>Pectobacterium</taxon>
    </lineage>
</organism>
<gene>
    <name evidence="1" type="ORF">H0253_02320</name>
</gene>
<accession>A0AAW3RJZ2</accession>
<dbReference type="AlphaFoldDB" id="A0AAW3RJZ2"/>